<gene>
    <name evidence="1" type="ORF">ERUC_LOCUS38952</name>
</gene>
<evidence type="ECO:0000313" key="2">
    <source>
        <dbReference type="Proteomes" id="UP001642260"/>
    </source>
</evidence>
<dbReference type="AlphaFoldDB" id="A0ABC8LRK5"/>
<proteinExistence type="predicted"/>
<comment type="caution">
    <text evidence="1">The sequence shown here is derived from an EMBL/GenBank/DDBJ whole genome shotgun (WGS) entry which is preliminary data.</text>
</comment>
<keyword evidence="2" id="KW-1185">Reference proteome</keyword>
<organism evidence="1 2">
    <name type="scientific">Eruca vesicaria subsp. sativa</name>
    <name type="common">Garden rocket</name>
    <name type="synonym">Eruca sativa</name>
    <dbReference type="NCBI Taxonomy" id="29727"/>
    <lineage>
        <taxon>Eukaryota</taxon>
        <taxon>Viridiplantae</taxon>
        <taxon>Streptophyta</taxon>
        <taxon>Embryophyta</taxon>
        <taxon>Tracheophyta</taxon>
        <taxon>Spermatophyta</taxon>
        <taxon>Magnoliopsida</taxon>
        <taxon>eudicotyledons</taxon>
        <taxon>Gunneridae</taxon>
        <taxon>Pentapetalae</taxon>
        <taxon>rosids</taxon>
        <taxon>malvids</taxon>
        <taxon>Brassicales</taxon>
        <taxon>Brassicaceae</taxon>
        <taxon>Brassiceae</taxon>
        <taxon>Eruca</taxon>
    </lineage>
</organism>
<dbReference type="EMBL" id="CAKOAT010708487">
    <property type="protein sequence ID" value="CAH8386469.1"/>
    <property type="molecule type" value="Genomic_DNA"/>
</dbReference>
<name>A0ABC8LRK5_ERUVS</name>
<protein>
    <submittedName>
        <fullName evidence="1">Uncharacterized protein</fullName>
    </submittedName>
</protein>
<evidence type="ECO:0000313" key="1">
    <source>
        <dbReference type="EMBL" id="CAH8386469.1"/>
    </source>
</evidence>
<accession>A0ABC8LRK5</accession>
<dbReference type="Proteomes" id="UP001642260">
    <property type="component" value="Unassembled WGS sequence"/>
</dbReference>
<reference evidence="1 2" key="1">
    <citation type="submission" date="2022-03" db="EMBL/GenBank/DDBJ databases">
        <authorList>
            <person name="Macdonald S."/>
            <person name="Ahmed S."/>
            <person name="Newling K."/>
        </authorList>
    </citation>
    <scope>NUCLEOTIDE SEQUENCE [LARGE SCALE GENOMIC DNA]</scope>
</reference>
<sequence length="114" mass="13014">MNDTSIDVAKEMVKELEITDWEPVEIAKMIDGEISSLVPGNMYAASSSSNWRLASDNRSLTRNRSLVDVQRQLLQRSLLEEARKRRLFKTVGDVENVGFQSPYAVSRKPRSSRR</sequence>